<protein>
    <submittedName>
        <fullName evidence="12">Na+/H+ antiporter</fullName>
    </submittedName>
</protein>
<feature type="transmembrane region" description="Helical" evidence="10">
    <location>
        <begin position="382"/>
        <end position="405"/>
    </location>
</feature>
<dbReference type="EMBL" id="JBHEZZ010000011">
    <property type="protein sequence ID" value="MFC1403825.1"/>
    <property type="molecule type" value="Genomic_DNA"/>
</dbReference>
<evidence type="ECO:0000313" key="13">
    <source>
        <dbReference type="Proteomes" id="UP001592528"/>
    </source>
</evidence>
<accession>A0ABV6UQV6</accession>
<name>A0ABV6UQV6_9ACTN</name>
<dbReference type="InterPro" id="IPR006153">
    <property type="entry name" value="Cation/H_exchanger_TM"/>
</dbReference>
<feature type="transmembrane region" description="Helical" evidence="10">
    <location>
        <begin position="179"/>
        <end position="199"/>
    </location>
</feature>
<dbReference type="InterPro" id="IPR018422">
    <property type="entry name" value="Cation/H_exchanger_CPA1"/>
</dbReference>
<organism evidence="12 13">
    <name type="scientific">Streptacidiphilus cavernicola</name>
    <dbReference type="NCBI Taxonomy" id="3342716"/>
    <lineage>
        <taxon>Bacteria</taxon>
        <taxon>Bacillati</taxon>
        <taxon>Actinomycetota</taxon>
        <taxon>Actinomycetes</taxon>
        <taxon>Kitasatosporales</taxon>
        <taxon>Streptomycetaceae</taxon>
        <taxon>Streptacidiphilus</taxon>
    </lineage>
</organism>
<keyword evidence="9 10" id="KW-0739">Sodium transport</keyword>
<keyword evidence="4 10" id="KW-0812">Transmembrane</keyword>
<feature type="transmembrane region" description="Helical" evidence="10">
    <location>
        <begin position="303"/>
        <end position="326"/>
    </location>
</feature>
<feature type="transmembrane region" description="Helical" evidence="10">
    <location>
        <begin position="264"/>
        <end position="283"/>
    </location>
</feature>
<dbReference type="PANTHER" id="PTHR10110:SF86">
    <property type="entry name" value="SODIUM_HYDROGEN EXCHANGER 7"/>
    <property type="match status" value="1"/>
</dbReference>
<keyword evidence="5 10" id="KW-1133">Transmembrane helix</keyword>
<evidence type="ECO:0000256" key="7">
    <source>
        <dbReference type="ARBA" id="ARBA00023065"/>
    </source>
</evidence>
<feature type="transmembrane region" description="Helical" evidence="10">
    <location>
        <begin position="347"/>
        <end position="370"/>
    </location>
</feature>
<evidence type="ECO:0000256" key="9">
    <source>
        <dbReference type="ARBA" id="ARBA00023201"/>
    </source>
</evidence>
<keyword evidence="2 10" id="KW-0813">Transport</keyword>
<keyword evidence="7 10" id="KW-0406">Ion transport</keyword>
<feature type="domain" description="Cation/H+ exchanger transmembrane" evidence="11">
    <location>
        <begin position="11"/>
        <end position="406"/>
    </location>
</feature>
<evidence type="ECO:0000256" key="10">
    <source>
        <dbReference type="RuleBase" id="RU366002"/>
    </source>
</evidence>
<dbReference type="InterPro" id="IPR004705">
    <property type="entry name" value="Cation/H_exchanger_CPA1_bac"/>
</dbReference>
<evidence type="ECO:0000256" key="8">
    <source>
        <dbReference type="ARBA" id="ARBA00023136"/>
    </source>
</evidence>
<evidence type="ECO:0000256" key="4">
    <source>
        <dbReference type="ARBA" id="ARBA00022692"/>
    </source>
</evidence>
<evidence type="ECO:0000256" key="3">
    <source>
        <dbReference type="ARBA" id="ARBA00022475"/>
    </source>
</evidence>
<dbReference type="NCBIfam" id="TIGR00831">
    <property type="entry name" value="a_cpa1"/>
    <property type="match status" value="1"/>
</dbReference>
<evidence type="ECO:0000259" key="11">
    <source>
        <dbReference type="Pfam" id="PF00999"/>
    </source>
</evidence>
<evidence type="ECO:0000256" key="2">
    <source>
        <dbReference type="ARBA" id="ARBA00022448"/>
    </source>
</evidence>
<keyword evidence="3 10" id="KW-1003">Cell membrane</keyword>
<evidence type="ECO:0000256" key="5">
    <source>
        <dbReference type="ARBA" id="ARBA00022989"/>
    </source>
</evidence>
<sequence>MTQLMLLFIVLLASVVTTPLAERIGFPQPVMMTLVGIVMAVLPFVPNITLEPDLILPVVLPPLIYAAAQRSTTRYFKANSRVILLLAVALVLVTTAVVAWAARSIMPALPLGAAVALGAIISPPDPIAAAAVAGSVGLPRRLMGILETEGLFNDVTALVVYGLAVDAVVSGHFSTLNAVGLLVLSAVLAVVIGVGLGWLSGKIMSMLDDPTLQVALSLLVPFAAYSLAEELHGSGVLAVLVTSLWINDRTVGADDVGYRLVGSAFWDVVELLISGMAFGLIGLELASVLKEVGHQWTSMLGDAGLVIVVVVGVRFLWLLPGAWVTQQWDRRRGEQEEAAPLSWRESVVLWWSGMRGVASVALALAIPLNVHNGSAFPGRDEIVFTAFCVVLFTLLVQGMSLSWVVKRLHLSRDEDAEDAAERQLWYRVSKASLRRLKELAEADDLPDELVERLKQRQTDRLARNRPDMYDEDQRQELKKRVKQVRLFQQIEQEMLAAGRAEMQSARMEPGADPELVDRVIRRLDIRSAPQQ</sequence>
<evidence type="ECO:0000313" key="12">
    <source>
        <dbReference type="EMBL" id="MFC1403825.1"/>
    </source>
</evidence>
<comment type="caution">
    <text evidence="12">The sequence shown here is derived from an EMBL/GenBank/DDBJ whole genome shotgun (WGS) entry which is preliminary data.</text>
</comment>
<comment type="similarity">
    <text evidence="10">Belongs to the monovalent cation:proton antiporter 1 (CPA1) transporter (TC 2.A.36) family.</text>
</comment>
<feature type="transmembrane region" description="Helical" evidence="10">
    <location>
        <begin position="114"/>
        <end position="138"/>
    </location>
</feature>
<dbReference type="PANTHER" id="PTHR10110">
    <property type="entry name" value="SODIUM/HYDROGEN EXCHANGER"/>
    <property type="match status" value="1"/>
</dbReference>
<dbReference type="Gene3D" id="6.10.140.1330">
    <property type="match status" value="1"/>
</dbReference>
<feature type="transmembrane region" description="Helical" evidence="10">
    <location>
        <begin position="82"/>
        <end position="102"/>
    </location>
</feature>
<evidence type="ECO:0000256" key="6">
    <source>
        <dbReference type="ARBA" id="ARBA00023053"/>
    </source>
</evidence>
<comment type="caution">
    <text evidence="10">Lacks conserved residue(s) required for the propagation of feature annotation.</text>
</comment>
<dbReference type="Proteomes" id="UP001592528">
    <property type="component" value="Unassembled WGS sequence"/>
</dbReference>
<keyword evidence="6 10" id="KW-0915">Sodium</keyword>
<gene>
    <name evidence="12" type="ORF">ACEZDJ_21270</name>
</gene>
<feature type="transmembrane region" description="Helical" evidence="10">
    <location>
        <begin position="150"/>
        <end position="173"/>
    </location>
</feature>
<keyword evidence="8 10" id="KW-0472">Membrane</keyword>
<keyword evidence="13" id="KW-1185">Reference proteome</keyword>
<comment type="subcellular location">
    <subcellularLocation>
        <location evidence="1 10">Cell membrane</location>
        <topology evidence="1 10">Multi-pass membrane protein</topology>
    </subcellularLocation>
</comment>
<reference evidence="12 13" key="1">
    <citation type="submission" date="2024-09" db="EMBL/GenBank/DDBJ databases">
        <authorList>
            <person name="Lee S.D."/>
        </authorList>
    </citation>
    <scope>NUCLEOTIDE SEQUENCE [LARGE SCALE GENOMIC DNA]</scope>
    <source>
        <strain evidence="12 13">N1-5</strain>
    </source>
</reference>
<comment type="function">
    <text evidence="10">Na(+)/H(+) antiporter that extrudes sodium in exchange for external protons.</text>
</comment>
<dbReference type="Pfam" id="PF00999">
    <property type="entry name" value="Na_H_Exchanger"/>
    <property type="match status" value="1"/>
</dbReference>
<keyword evidence="10" id="KW-0050">Antiport</keyword>
<proteinExistence type="inferred from homology"/>
<evidence type="ECO:0000256" key="1">
    <source>
        <dbReference type="ARBA" id="ARBA00004651"/>
    </source>
</evidence>
<dbReference type="RefSeq" id="WP_030248354.1">
    <property type="nucleotide sequence ID" value="NZ_JBHEZZ010000011.1"/>
</dbReference>